<evidence type="ECO:0000256" key="5">
    <source>
        <dbReference type="ARBA" id="ARBA00022989"/>
    </source>
</evidence>
<proteinExistence type="inferred from homology"/>
<feature type="transmembrane region" description="Helical" evidence="7">
    <location>
        <begin position="96"/>
        <end position="116"/>
    </location>
</feature>
<dbReference type="InterPro" id="IPR000515">
    <property type="entry name" value="MetI-like"/>
</dbReference>
<evidence type="ECO:0000256" key="7">
    <source>
        <dbReference type="RuleBase" id="RU363032"/>
    </source>
</evidence>
<comment type="similarity">
    <text evidence="7">Belongs to the binding-protein-dependent transport system permease family.</text>
</comment>
<reference evidence="9" key="1">
    <citation type="submission" date="2020-11" db="EMBL/GenBank/DDBJ databases">
        <title>Isolation and identification of active actinomycetes.</title>
        <authorList>
            <person name="Sun X."/>
        </authorList>
    </citation>
    <scope>NUCLEOTIDE SEQUENCE</scope>
    <source>
        <strain evidence="9">NEAU-A11</strain>
    </source>
</reference>
<feature type="transmembrane region" description="Helical" evidence="7">
    <location>
        <begin position="175"/>
        <end position="196"/>
    </location>
</feature>
<evidence type="ECO:0000313" key="9">
    <source>
        <dbReference type="EMBL" id="MBG0564192.1"/>
    </source>
</evidence>
<feature type="transmembrane region" description="Helical" evidence="7">
    <location>
        <begin position="216"/>
        <end position="239"/>
    </location>
</feature>
<keyword evidence="2 7" id="KW-0813">Transport</keyword>
<dbReference type="CDD" id="cd06261">
    <property type="entry name" value="TM_PBP2"/>
    <property type="match status" value="1"/>
</dbReference>
<dbReference type="RefSeq" id="WP_196415974.1">
    <property type="nucleotide sequence ID" value="NZ_JADQTO010000010.1"/>
</dbReference>
<keyword evidence="3" id="KW-1003">Cell membrane</keyword>
<dbReference type="InterPro" id="IPR035906">
    <property type="entry name" value="MetI-like_sf"/>
</dbReference>
<comment type="caution">
    <text evidence="9">The sequence shown here is derived from an EMBL/GenBank/DDBJ whole genome shotgun (WGS) entry which is preliminary data.</text>
</comment>
<dbReference type="Proteomes" id="UP000598146">
    <property type="component" value="Unassembled WGS sequence"/>
</dbReference>
<dbReference type="GO" id="GO:0005886">
    <property type="term" value="C:plasma membrane"/>
    <property type="evidence" value="ECO:0007669"/>
    <property type="project" value="UniProtKB-SubCell"/>
</dbReference>
<name>A0A931FYX8_9ACTN</name>
<organism evidence="9 10">
    <name type="scientific">Actinoplanes aureus</name>
    <dbReference type="NCBI Taxonomy" id="2792083"/>
    <lineage>
        <taxon>Bacteria</taxon>
        <taxon>Bacillati</taxon>
        <taxon>Actinomycetota</taxon>
        <taxon>Actinomycetes</taxon>
        <taxon>Micromonosporales</taxon>
        <taxon>Micromonosporaceae</taxon>
        <taxon>Actinoplanes</taxon>
    </lineage>
</organism>
<keyword evidence="10" id="KW-1185">Reference proteome</keyword>
<feature type="domain" description="ABC transmembrane type-1" evidence="8">
    <location>
        <begin position="56"/>
        <end position="236"/>
    </location>
</feature>
<dbReference type="Gene3D" id="1.10.3720.10">
    <property type="entry name" value="MetI-like"/>
    <property type="match status" value="1"/>
</dbReference>
<sequence length="252" mass="26418">MTRARTWGLPVLGAVSAIALWWSATAVFGIRSFILPAPPDIVAAFRAQPAYLLREAGATLTGTVTGFGIATVAGLLLAVLLTAWRSLERATLPVLVALNSVPKVAVAPLLVVWLGFGARPKIVLVVLICFFPILVATMAGLTSTPAELGELARSLSASVWQAYVKIRLPWALPQVFVGLKVAISLAVIGAVVAEISNPTSGLGAVIVLSGMSFDTPLAFAAIVLLAVLSTVLFYLVVALERWLVPWARAISA</sequence>
<keyword evidence="4 7" id="KW-0812">Transmembrane</keyword>
<dbReference type="PROSITE" id="PS50928">
    <property type="entry name" value="ABC_TM1"/>
    <property type="match status" value="1"/>
</dbReference>
<evidence type="ECO:0000256" key="1">
    <source>
        <dbReference type="ARBA" id="ARBA00004651"/>
    </source>
</evidence>
<evidence type="ECO:0000256" key="6">
    <source>
        <dbReference type="ARBA" id="ARBA00023136"/>
    </source>
</evidence>
<accession>A0A931FYX8</accession>
<comment type="subcellular location">
    <subcellularLocation>
        <location evidence="1 7">Cell membrane</location>
        <topology evidence="1 7">Multi-pass membrane protein</topology>
    </subcellularLocation>
</comment>
<feature type="transmembrane region" description="Helical" evidence="7">
    <location>
        <begin position="122"/>
        <end position="141"/>
    </location>
</feature>
<keyword evidence="5 7" id="KW-1133">Transmembrane helix</keyword>
<dbReference type="EMBL" id="JADQTO010000010">
    <property type="protein sequence ID" value="MBG0564192.1"/>
    <property type="molecule type" value="Genomic_DNA"/>
</dbReference>
<evidence type="ECO:0000313" key="10">
    <source>
        <dbReference type="Proteomes" id="UP000598146"/>
    </source>
</evidence>
<keyword evidence="6 7" id="KW-0472">Membrane</keyword>
<dbReference type="SUPFAM" id="SSF161098">
    <property type="entry name" value="MetI-like"/>
    <property type="match status" value="1"/>
</dbReference>
<evidence type="ECO:0000256" key="3">
    <source>
        <dbReference type="ARBA" id="ARBA00022475"/>
    </source>
</evidence>
<dbReference type="PANTHER" id="PTHR30151:SF20">
    <property type="entry name" value="ABC TRANSPORTER PERMEASE PROTEIN HI_0355-RELATED"/>
    <property type="match status" value="1"/>
</dbReference>
<dbReference type="AlphaFoldDB" id="A0A931FYX8"/>
<dbReference type="Pfam" id="PF00528">
    <property type="entry name" value="BPD_transp_1"/>
    <property type="match status" value="1"/>
</dbReference>
<gene>
    <name evidence="9" type="ORF">I4J89_22355</name>
</gene>
<evidence type="ECO:0000256" key="4">
    <source>
        <dbReference type="ARBA" id="ARBA00022692"/>
    </source>
</evidence>
<evidence type="ECO:0000256" key="2">
    <source>
        <dbReference type="ARBA" id="ARBA00022448"/>
    </source>
</evidence>
<dbReference type="GO" id="GO:0055085">
    <property type="term" value="P:transmembrane transport"/>
    <property type="evidence" value="ECO:0007669"/>
    <property type="project" value="InterPro"/>
</dbReference>
<evidence type="ECO:0000259" key="8">
    <source>
        <dbReference type="PROSITE" id="PS50928"/>
    </source>
</evidence>
<feature type="transmembrane region" description="Helical" evidence="7">
    <location>
        <begin position="64"/>
        <end position="84"/>
    </location>
</feature>
<dbReference type="PANTHER" id="PTHR30151">
    <property type="entry name" value="ALKANE SULFONATE ABC TRANSPORTER-RELATED, MEMBRANE SUBUNIT"/>
    <property type="match status" value="1"/>
</dbReference>
<feature type="transmembrane region" description="Helical" evidence="7">
    <location>
        <begin position="7"/>
        <end position="30"/>
    </location>
</feature>
<protein>
    <submittedName>
        <fullName evidence="9">ABC transporter permease</fullName>
    </submittedName>
</protein>